<protein>
    <submittedName>
        <fullName evidence="3">Uncharacterized protein</fullName>
    </submittedName>
</protein>
<dbReference type="GeneID" id="753615"/>
<feature type="region of interest" description="Disordered" evidence="1">
    <location>
        <begin position="42"/>
        <end position="72"/>
    </location>
</feature>
<reference evidence="3" key="2">
    <citation type="submission" date="2021-01" db="UniProtKB">
        <authorList>
            <consortium name="EnsemblMetazoa"/>
        </authorList>
    </citation>
    <scope>IDENTIFICATION</scope>
</reference>
<evidence type="ECO:0000313" key="4">
    <source>
        <dbReference type="Proteomes" id="UP000007110"/>
    </source>
</evidence>
<dbReference type="OrthoDB" id="10379388at2759"/>
<proteinExistence type="predicted"/>
<keyword evidence="2" id="KW-0732">Signal</keyword>
<keyword evidence="4" id="KW-1185">Reference proteome</keyword>
<accession>A0A7M7FZX4</accession>
<dbReference type="EnsemblMetazoa" id="XM_001182835">
    <property type="protein sequence ID" value="XP_001182835"/>
    <property type="gene ID" value="LOC753615"/>
</dbReference>
<evidence type="ECO:0000256" key="1">
    <source>
        <dbReference type="SAM" id="MobiDB-lite"/>
    </source>
</evidence>
<evidence type="ECO:0000256" key="2">
    <source>
        <dbReference type="SAM" id="SignalP"/>
    </source>
</evidence>
<dbReference type="AlphaFoldDB" id="A0A7M7FZX4"/>
<dbReference type="RefSeq" id="XP_001182835.3">
    <property type="nucleotide sequence ID" value="XM_001182835.4"/>
</dbReference>
<sequence length="224" mass="25736">MKSTILQLLLVFVSYSSIVSAVKFTDPLEEFLMRERLRQQAEEEEERQHQRNVFQEVPVGDVGSGRTTDEGLETSTGIFATTDLQSTSMMQKLTTSTRHRETQSQCCVLGATAGRSGFLCNPENYRPQVIMRHDPNRLGNFKVTREDRQRYIELRQHSKCVSGAVPRLSEEFQRCCKQAYIDTLDEEVLGAADEFDMPIMLELPLQIDIISKQRKTPRHKNHKV</sequence>
<dbReference type="InParanoid" id="A0A7M7FZX4"/>
<dbReference type="Proteomes" id="UP000007110">
    <property type="component" value="Unassembled WGS sequence"/>
</dbReference>
<dbReference type="OMA" id="KRHHCNP"/>
<dbReference type="KEGG" id="spu:753615"/>
<feature type="signal peptide" evidence="2">
    <location>
        <begin position="1"/>
        <end position="21"/>
    </location>
</feature>
<reference evidence="4" key="1">
    <citation type="submission" date="2015-02" db="EMBL/GenBank/DDBJ databases">
        <title>Genome sequencing for Strongylocentrotus purpuratus.</title>
        <authorList>
            <person name="Murali S."/>
            <person name="Liu Y."/>
            <person name="Vee V."/>
            <person name="English A."/>
            <person name="Wang M."/>
            <person name="Skinner E."/>
            <person name="Han Y."/>
            <person name="Muzny D.M."/>
            <person name="Worley K.C."/>
            <person name="Gibbs R.A."/>
        </authorList>
    </citation>
    <scope>NUCLEOTIDE SEQUENCE</scope>
</reference>
<name>A0A7M7FZX4_STRPU</name>
<organism evidence="3 4">
    <name type="scientific">Strongylocentrotus purpuratus</name>
    <name type="common">Purple sea urchin</name>
    <dbReference type="NCBI Taxonomy" id="7668"/>
    <lineage>
        <taxon>Eukaryota</taxon>
        <taxon>Metazoa</taxon>
        <taxon>Echinodermata</taxon>
        <taxon>Eleutherozoa</taxon>
        <taxon>Echinozoa</taxon>
        <taxon>Echinoidea</taxon>
        <taxon>Euechinoidea</taxon>
        <taxon>Echinacea</taxon>
        <taxon>Camarodonta</taxon>
        <taxon>Echinidea</taxon>
        <taxon>Strongylocentrotidae</taxon>
        <taxon>Strongylocentrotus</taxon>
    </lineage>
</organism>
<feature type="chain" id="PRO_5029917955" evidence="2">
    <location>
        <begin position="22"/>
        <end position="224"/>
    </location>
</feature>
<evidence type="ECO:0000313" key="3">
    <source>
        <dbReference type="EnsemblMetazoa" id="XP_001182835"/>
    </source>
</evidence>